<sequence length="400" mass="44387">MMFMLTLSSSVVVSKEVVLQEEPQLQRYVADQGSSNASAPIKLSPVQDTYLHTIGSFIFNVSGSIWVSDSCMIVPYEIPWEIEDTGRLGDQTWRAETNAFNIDYGYVPMVMTGKTSLNISYDVANIPDALANNTTRNSKSLGFKTCSEDSCKIQLQIPIDDQYLMSSAQLVAQDTFMHYGGILWTNLTRAYIPWEKLVEEHGNMPKLAPVGISGGRLTGAFNVSEFEKLQQLVPQNMIDCVQLNGLAFDHDWTRYLAIREENSGYNGESTMPTTKEVPEFLESPNGAVAGSTTKRAYEADPDNDFQKDAADTTFTDRTKVFAMNETATSLSFAIILVLIFILIALIISLEVVYPSHCPQRNVECLADVLAIIAGSDRLIELIQKNVIENLEKSDAKTKLV</sequence>
<keyword evidence="3" id="KW-1185">Reference proteome</keyword>
<keyword evidence="1" id="KW-0812">Transmembrane</keyword>
<dbReference type="EMBL" id="QGDH01000169">
    <property type="protein sequence ID" value="RAR03878.1"/>
    <property type="molecule type" value="Genomic_DNA"/>
</dbReference>
<reference evidence="3" key="1">
    <citation type="submission" date="2018-05" db="EMBL/GenBank/DDBJ databases">
        <title>Draft genome sequence of Stemphylium lycopersici strain CIDEFI 213.</title>
        <authorList>
            <person name="Medina R."/>
            <person name="Franco M.E.E."/>
            <person name="Lucentini C.G."/>
            <person name="Saparrat M.C.N."/>
            <person name="Balatti P.A."/>
        </authorList>
    </citation>
    <scope>NUCLEOTIDE SEQUENCE [LARGE SCALE GENOMIC DNA]</scope>
    <source>
        <strain evidence="3">CIDEFI 213</strain>
    </source>
</reference>
<dbReference type="STRING" id="183478.A0A364MV95"/>
<accession>A0A364MV95</accession>
<gene>
    <name evidence="2" type="ORF">DDE83_008066</name>
</gene>
<proteinExistence type="predicted"/>
<evidence type="ECO:0000256" key="1">
    <source>
        <dbReference type="SAM" id="Phobius"/>
    </source>
</evidence>
<keyword evidence="1" id="KW-0472">Membrane</keyword>
<name>A0A364MV95_STELY</name>
<feature type="transmembrane region" description="Helical" evidence="1">
    <location>
        <begin position="330"/>
        <end position="353"/>
    </location>
</feature>
<dbReference type="AlphaFoldDB" id="A0A364MV95"/>
<dbReference type="Proteomes" id="UP000249619">
    <property type="component" value="Unassembled WGS sequence"/>
</dbReference>
<comment type="caution">
    <text evidence="2">The sequence shown here is derived from an EMBL/GenBank/DDBJ whole genome shotgun (WGS) entry which is preliminary data.</text>
</comment>
<evidence type="ECO:0000313" key="2">
    <source>
        <dbReference type="EMBL" id="RAR03878.1"/>
    </source>
</evidence>
<protein>
    <submittedName>
        <fullName evidence="2">Uncharacterized protein</fullName>
    </submittedName>
</protein>
<organism evidence="2 3">
    <name type="scientific">Stemphylium lycopersici</name>
    <name type="common">Tomato gray leaf spot disease fungus</name>
    <name type="synonym">Thyrospora lycopersici</name>
    <dbReference type="NCBI Taxonomy" id="183478"/>
    <lineage>
        <taxon>Eukaryota</taxon>
        <taxon>Fungi</taxon>
        <taxon>Dikarya</taxon>
        <taxon>Ascomycota</taxon>
        <taxon>Pezizomycotina</taxon>
        <taxon>Dothideomycetes</taxon>
        <taxon>Pleosporomycetidae</taxon>
        <taxon>Pleosporales</taxon>
        <taxon>Pleosporineae</taxon>
        <taxon>Pleosporaceae</taxon>
        <taxon>Stemphylium</taxon>
    </lineage>
</organism>
<evidence type="ECO:0000313" key="3">
    <source>
        <dbReference type="Proteomes" id="UP000249619"/>
    </source>
</evidence>
<keyword evidence="1" id="KW-1133">Transmembrane helix</keyword>